<dbReference type="InterPro" id="IPR023393">
    <property type="entry name" value="START-like_dom_sf"/>
</dbReference>
<protein>
    <submittedName>
        <fullName evidence="1">SRPBCC family protein</fullName>
    </submittedName>
</protein>
<evidence type="ECO:0000313" key="1">
    <source>
        <dbReference type="EMBL" id="MBR7742962.1"/>
    </source>
</evidence>
<dbReference type="Gene3D" id="3.30.530.20">
    <property type="match status" value="1"/>
</dbReference>
<dbReference type="InterPro" id="IPR019587">
    <property type="entry name" value="Polyketide_cyclase/dehydratase"/>
</dbReference>
<dbReference type="RefSeq" id="WP_211602183.1">
    <property type="nucleotide sequence ID" value="NZ_JAGSNF010000008.1"/>
</dbReference>
<comment type="caution">
    <text evidence="1">The sequence shown here is derived from an EMBL/GenBank/DDBJ whole genome shotgun (WGS) entry which is preliminary data.</text>
</comment>
<dbReference type="SUPFAM" id="SSF55961">
    <property type="entry name" value="Bet v1-like"/>
    <property type="match status" value="1"/>
</dbReference>
<dbReference type="Proteomes" id="UP000677016">
    <property type="component" value="Unassembled WGS sequence"/>
</dbReference>
<organism evidence="1 2">
    <name type="scientific">Phycicoccus avicenniae</name>
    <dbReference type="NCBI Taxonomy" id="2828860"/>
    <lineage>
        <taxon>Bacteria</taxon>
        <taxon>Bacillati</taxon>
        <taxon>Actinomycetota</taxon>
        <taxon>Actinomycetes</taxon>
        <taxon>Micrococcales</taxon>
        <taxon>Intrasporangiaceae</taxon>
        <taxon>Phycicoccus</taxon>
    </lineage>
</organism>
<proteinExistence type="predicted"/>
<dbReference type="Pfam" id="PF10604">
    <property type="entry name" value="Polyketide_cyc2"/>
    <property type="match status" value="1"/>
</dbReference>
<dbReference type="AlphaFoldDB" id="A0A941DAR0"/>
<accession>A0A941DAR0</accession>
<name>A0A941DAR0_9MICO</name>
<gene>
    <name evidence="1" type="ORF">KC207_06640</name>
</gene>
<dbReference type="EMBL" id="JAGSNF010000008">
    <property type="protein sequence ID" value="MBR7742962.1"/>
    <property type="molecule type" value="Genomic_DNA"/>
</dbReference>
<evidence type="ECO:0000313" key="2">
    <source>
        <dbReference type="Proteomes" id="UP000677016"/>
    </source>
</evidence>
<keyword evidence="2" id="KW-1185">Reference proteome</keyword>
<reference evidence="1" key="1">
    <citation type="submission" date="2021-04" db="EMBL/GenBank/DDBJ databases">
        <title>Phycicoccus avicenniae sp. nov., a novel endophytic actinomycetes isolated from branch of Avicennia mariana.</title>
        <authorList>
            <person name="Tuo L."/>
        </authorList>
    </citation>
    <scope>NUCLEOTIDE SEQUENCE</scope>
    <source>
        <strain evidence="1">BSK3Z-2</strain>
    </source>
</reference>
<sequence>MAFTVRRASSLPPATTWSTVTDLSEHTRHVPLTDVEMPAGGLALGAEVNAVTRLGPLAGSDRMLVTALEPGRRVRLVKTGWFLRGWADITVSDDPGGSVVEWTEELWLPGLRRLTRPVGDRLGRVLFGRVVDGLVDAAEGAPR</sequence>